<keyword evidence="3" id="KW-1185">Reference proteome</keyword>
<sequence length="637" mass="73562">MPSISKTDVAIILHVVALVVLCNSTLWQASLPVRKAVVATAELVRNWTRLGPEDLRGILLWMSAPIASEHQVNTSQCDQQILSVVGPFVLLDVNHGDEGEDNKTESEEGGCMEQEFRRQQFQNFLDGEDDRYREVQEERQKFDLPRLDRRWREGNQQLIDAFLDALNRGKTKKYISALLKRHPKDWRYRLAKLYPEDEQPDVYNVGLELLIRKFWTATIVGEAKDVEKELKFIYRIFEEIRCEQPPTAKGFLSSEQELKLNGASFEYRTRSPKRTIFTDIGTPVENALVWRRDQNDVLYFEEFTVRSDMPSDPYAYRPNDRYAESARRAMDSYSKEPVANLERHDSTHNMLGPYTAFSRPDATAKSMKHDAEEPLPIAQAPQPQARDEDSPILKVPEPLTQRLHRPENKGHPDYLSDNSLISQSVAYPDDEIIDIRAAASILGRIASKSKTPERYAPLLRITEEAPLYHTFDQLGKRQAGTLFNRAIFDAKGVDWTAVPTRLRHLPADEEGPELLRFVLPHICEIKCSNRLMKEDSYEDRMMREFRRSRRTLNTSMDIHDPPVPLKREIFLTRDKYGKLYSKHCIVPNDLPSAMNCFPNSEEGRHALEALREYQDEIEVGDKPRQIPSFARPRLQGN</sequence>
<organism evidence="2 3">
    <name type="scientific">Aaosphaeria arxii CBS 175.79</name>
    <dbReference type="NCBI Taxonomy" id="1450172"/>
    <lineage>
        <taxon>Eukaryota</taxon>
        <taxon>Fungi</taxon>
        <taxon>Dikarya</taxon>
        <taxon>Ascomycota</taxon>
        <taxon>Pezizomycotina</taxon>
        <taxon>Dothideomycetes</taxon>
        <taxon>Pleosporomycetidae</taxon>
        <taxon>Pleosporales</taxon>
        <taxon>Pleosporales incertae sedis</taxon>
        <taxon>Aaosphaeria</taxon>
    </lineage>
</organism>
<evidence type="ECO:0000313" key="3">
    <source>
        <dbReference type="Proteomes" id="UP000799778"/>
    </source>
</evidence>
<reference evidence="2" key="1">
    <citation type="journal article" date="2020" name="Stud. Mycol.">
        <title>101 Dothideomycetes genomes: a test case for predicting lifestyles and emergence of pathogens.</title>
        <authorList>
            <person name="Haridas S."/>
            <person name="Albert R."/>
            <person name="Binder M."/>
            <person name="Bloem J."/>
            <person name="Labutti K."/>
            <person name="Salamov A."/>
            <person name="Andreopoulos B."/>
            <person name="Baker S."/>
            <person name="Barry K."/>
            <person name="Bills G."/>
            <person name="Bluhm B."/>
            <person name="Cannon C."/>
            <person name="Castanera R."/>
            <person name="Culley D."/>
            <person name="Daum C."/>
            <person name="Ezra D."/>
            <person name="Gonzalez J."/>
            <person name="Henrissat B."/>
            <person name="Kuo A."/>
            <person name="Liang C."/>
            <person name="Lipzen A."/>
            <person name="Lutzoni F."/>
            <person name="Magnuson J."/>
            <person name="Mondo S."/>
            <person name="Nolan M."/>
            <person name="Ohm R."/>
            <person name="Pangilinan J."/>
            <person name="Park H.-J."/>
            <person name="Ramirez L."/>
            <person name="Alfaro M."/>
            <person name="Sun H."/>
            <person name="Tritt A."/>
            <person name="Yoshinaga Y."/>
            <person name="Zwiers L.-H."/>
            <person name="Turgeon B."/>
            <person name="Goodwin S."/>
            <person name="Spatafora J."/>
            <person name="Crous P."/>
            <person name="Grigoriev I."/>
        </authorList>
    </citation>
    <scope>NUCLEOTIDE SEQUENCE</scope>
    <source>
        <strain evidence="2">CBS 175.79</strain>
    </source>
</reference>
<dbReference type="AlphaFoldDB" id="A0A6A5Y5L2"/>
<proteinExistence type="predicted"/>
<feature type="region of interest" description="Disordered" evidence="1">
    <location>
        <begin position="362"/>
        <end position="417"/>
    </location>
</feature>
<dbReference type="EMBL" id="ML978066">
    <property type="protein sequence ID" value="KAF2020852.1"/>
    <property type="molecule type" value="Genomic_DNA"/>
</dbReference>
<feature type="compositionally biased region" description="Basic and acidic residues" evidence="1">
    <location>
        <begin position="404"/>
        <end position="414"/>
    </location>
</feature>
<dbReference type="GeneID" id="54288883"/>
<accession>A0A6A5Y5L2</accession>
<protein>
    <submittedName>
        <fullName evidence="2">Uncharacterized protein</fullName>
    </submittedName>
</protein>
<evidence type="ECO:0000256" key="1">
    <source>
        <dbReference type="SAM" id="MobiDB-lite"/>
    </source>
</evidence>
<gene>
    <name evidence="2" type="ORF">BU24DRAFT_456880</name>
</gene>
<dbReference type="RefSeq" id="XP_033389191.1">
    <property type="nucleotide sequence ID" value="XM_033531486.1"/>
</dbReference>
<evidence type="ECO:0000313" key="2">
    <source>
        <dbReference type="EMBL" id="KAF2020852.1"/>
    </source>
</evidence>
<name>A0A6A5Y5L2_9PLEO</name>
<dbReference type="Proteomes" id="UP000799778">
    <property type="component" value="Unassembled WGS sequence"/>
</dbReference>